<organism evidence="3 4">
    <name type="scientific">Corynebacterium stercoris</name>
    <dbReference type="NCBI Taxonomy" id="2943490"/>
    <lineage>
        <taxon>Bacteria</taxon>
        <taxon>Bacillati</taxon>
        <taxon>Actinomycetota</taxon>
        <taxon>Actinomycetes</taxon>
        <taxon>Mycobacteriales</taxon>
        <taxon>Corynebacteriaceae</taxon>
        <taxon>Corynebacterium</taxon>
    </lineage>
</organism>
<evidence type="ECO:0000256" key="1">
    <source>
        <dbReference type="ARBA" id="ARBA00022722"/>
    </source>
</evidence>
<name>A0ABT1FYZ4_9CORY</name>
<sequence>MEASGPTPSGLPECGRLPEEASETIALVKAGGPFPYPDNDDKRFGNYEGVLPDEKLGYYREYTVETPGLGHRGARRVITGGGADGVVDSWFYTADHYESFCEIVGEEQRG</sequence>
<keyword evidence="4" id="KW-1185">Reference proteome</keyword>
<protein>
    <submittedName>
        <fullName evidence="3">Ribonuclease</fullName>
    </submittedName>
</protein>
<reference evidence="3" key="1">
    <citation type="submission" date="2022-05" db="EMBL/GenBank/DDBJ databases">
        <title>Corynebacterium sp. TA-R-1 sp. nov., isolated from human feces.</title>
        <authorList>
            <person name="Shamsuzzaman M."/>
            <person name="Dahal R.H."/>
        </authorList>
    </citation>
    <scope>NUCLEOTIDE SEQUENCE</scope>
    <source>
        <strain evidence="3">TA-R-1</strain>
    </source>
</reference>
<dbReference type="Gene3D" id="3.10.450.30">
    <property type="entry name" value="Microbial ribonucleases"/>
    <property type="match status" value="1"/>
</dbReference>
<dbReference type="InterPro" id="IPR016191">
    <property type="entry name" value="Ribonuclease/ribotoxin"/>
</dbReference>
<dbReference type="EMBL" id="JAMFTQ010000001">
    <property type="protein sequence ID" value="MCP1386827.1"/>
    <property type="molecule type" value="Genomic_DNA"/>
</dbReference>
<proteinExistence type="predicted"/>
<dbReference type="SUPFAM" id="SSF53933">
    <property type="entry name" value="Microbial ribonucleases"/>
    <property type="match status" value="1"/>
</dbReference>
<keyword evidence="2" id="KW-0378">Hydrolase</keyword>
<evidence type="ECO:0000313" key="3">
    <source>
        <dbReference type="EMBL" id="MCP1386827.1"/>
    </source>
</evidence>
<keyword evidence="1" id="KW-0540">Nuclease</keyword>
<comment type="caution">
    <text evidence="3">The sequence shown here is derived from an EMBL/GenBank/DDBJ whole genome shotgun (WGS) entry which is preliminary data.</text>
</comment>
<gene>
    <name evidence="3" type="ORF">M5J20_01250</name>
</gene>
<evidence type="ECO:0000256" key="2">
    <source>
        <dbReference type="ARBA" id="ARBA00022801"/>
    </source>
</evidence>
<dbReference type="Proteomes" id="UP001204000">
    <property type="component" value="Unassembled WGS sequence"/>
</dbReference>
<dbReference type="InterPro" id="IPR000026">
    <property type="entry name" value="N1-like"/>
</dbReference>
<accession>A0ABT1FYZ4</accession>
<evidence type="ECO:0000313" key="4">
    <source>
        <dbReference type="Proteomes" id="UP001204000"/>
    </source>
</evidence>
<dbReference type="Pfam" id="PF00545">
    <property type="entry name" value="Ribonuclease"/>
    <property type="match status" value="1"/>
</dbReference>